<dbReference type="GO" id="GO:0016853">
    <property type="term" value="F:isomerase activity"/>
    <property type="evidence" value="ECO:0007669"/>
    <property type="project" value="UniProtKB-KW"/>
</dbReference>
<evidence type="ECO:0000313" key="4">
    <source>
        <dbReference type="Proteomes" id="UP000256779"/>
    </source>
</evidence>
<keyword evidence="4" id="KW-1185">Reference proteome</keyword>
<gene>
    <name evidence="3" type="ORF">C7460_102134</name>
</gene>
<protein>
    <submittedName>
        <fullName evidence="3">PhzF family phenazine biosynthesis protein</fullName>
    </submittedName>
</protein>
<evidence type="ECO:0000256" key="2">
    <source>
        <dbReference type="ARBA" id="ARBA00023235"/>
    </source>
</evidence>
<comment type="caution">
    <text evidence="3">The sequence shown here is derived from an EMBL/GenBank/DDBJ whole genome shotgun (WGS) entry which is preliminary data.</text>
</comment>
<reference evidence="3 4" key="1">
    <citation type="submission" date="2018-07" db="EMBL/GenBank/DDBJ databases">
        <title>Genomic Encyclopedia of Type Strains, Phase IV (KMG-IV): sequencing the most valuable type-strain genomes for metagenomic binning, comparative biology and taxonomic classification.</title>
        <authorList>
            <person name="Goeker M."/>
        </authorList>
    </citation>
    <scope>NUCLEOTIDE SEQUENCE [LARGE SCALE GENOMIC DNA]</scope>
    <source>
        <strain evidence="3 4">DSM 4134</strain>
    </source>
</reference>
<dbReference type="Proteomes" id="UP000256779">
    <property type="component" value="Unassembled WGS sequence"/>
</dbReference>
<proteinExistence type="inferred from homology"/>
<comment type="similarity">
    <text evidence="1">Belongs to the PhzF family.</text>
</comment>
<keyword evidence="2" id="KW-0413">Isomerase</keyword>
<dbReference type="RefSeq" id="WP_115866647.1">
    <property type="nucleotide sequence ID" value="NZ_QREG01000002.1"/>
</dbReference>
<dbReference type="GO" id="GO:0005737">
    <property type="term" value="C:cytoplasm"/>
    <property type="evidence" value="ECO:0007669"/>
    <property type="project" value="TreeGrafter"/>
</dbReference>
<dbReference type="Gene3D" id="3.10.310.10">
    <property type="entry name" value="Diaminopimelate Epimerase, Chain A, domain 1"/>
    <property type="match status" value="2"/>
</dbReference>
<dbReference type="PANTHER" id="PTHR13774">
    <property type="entry name" value="PHENAZINE BIOSYNTHESIS PROTEIN"/>
    <property type="match status" value="1"/>
</dbReference>
<evidence type="ECO:0000256" key="1">
    <source>
        <dbReference type="ARBA" id="ARBA00008270"/>
    </source>
</evidence>
<organism evidence="3 4">
    <name type="scientific">Marinoscillum furvescens DSM 4134</name>
    <dbReference type="NCBI Taxonomy" id="1122208"/>
    <lineage>
        <taxon>Bacteria</taxon>
        <taxon>Pseudomonadati</taxon>
        <taxon>Bacteroidota</taxon>
        <taxon>Cytophagia</taxon>
        <taxon>Cytophagales</taxon>
        <taxon>Reichenbachiellaceae</taxon>
        <taxon>Marinoscillum</taxon>
    </lineage>
</organism>
<dbReference type="Pfam" id="PF02567">
    <property type="entry name" value="PhzC-PhzF"/>
    <property type="match status" value="1"/>
</dbReference>
<evidence type="ECO:0000313" key="3">
    <source>
        <dbReference type="EMBL" id="REE02112.1"/>
    </source>
</evidence>
<accession>A0A3D9L7Q4</accession>
<dbReference type="SUPFAM" id="SSF54506">
    <property type="entry name" value="Diaminopimelate epimerase-like"/>
    <property type="match status" value="1"/>
</dbReference>
<dbReference type="EMBL" id="QREG01000002">
    <property type="protein sequence ID" value="REE02112.1"/>
    <property type="molecule type" value="Genomic_DNA"/>
</dbReference>
<sequence length="264" mass="29358">MGAYDFASYRVFTDLKKGLYGNVSTVVRIPSDTPETQLQQIAADLAQPATTFLWKEEDTWKVRWFAPDSEIKLCGHGAMAAVAYAMDFLQADNFEMHYSSGKISGGKHNQTSCFTDLKPIPTEHALEIPEYLPKALGIPVEAFYKTANKHLVVANSETEVRNMRPNFELLRSSDIFGYVVTAPGSEMDFVSRTLVPHVQQLEDHATGSSHAILMPYWSQVLNRSHLTAQQLSKRGGAFQGKLIGSSVRLIGQFQKINQGKLCSL</sequence>
<dbReference type="PIRSF" id="PIRSF016184">
    <property type="entry name" value="PhzC_PhzF"/>
    <property type="match status" value="1"/>
</dbReference>
<name>A0A3D9L7Q4_MARFU</name>
<dbReference type="OrthoDB" id="9788221at2"/>
<dbReference type="InterPro" id="IPR003719">
    <property type="entry name" value="Phenazine_PhzF-like"/>
</dbReference>
<dbReference type="PANTHER" id="PTHR13774:SF17">
    <property type="entry name" value="PHENAZINE BIOSYNTHESIS-LIKE DOMAIN-CONTAINING PROTEIN"/>
    <property type="match status" value="1"/>
</dbReference>
<dbReference type="AlphaFoldDB" id="A0A3D9L7Q4"/>